<dbReference type="Proteomes" id="UP000320314">
    <property type="component" value="Unassembled WGS sequence"/>
</dbReference>
<dbReference type="InterPro" id="IPR009057">
    <property type="entry name" value="Homeodomain-like_sf"/>
</dbReference>
<accession>A0A506UBG2</accession>
<comment type="function">
    <text evidence="7">Repressor involved in choline regulation of the bet genes.</text>
</comment>
<reference evidence="10 11" key="1">
    <citation type="submission" date="2019-06" db="EMBL/GenBank/DDBJ databases">
        <authorList>
            <person name="Li M."/>
        </authorList>
    </citation>
    <scope>NUCLEOTIDE SEQUENCE [LARGE SCALE GENOMIC DNA]</scope>
    <source>
        <strain evidence="10 11">BGMRC6574</strain>
    </source>
</reference>
<dbReference type="PROSITE" id="PS50977">
    <property type="entry name" value="HTH_TETR_2"/>
    <property type="match status" value="1"/>
</dbReference>
<evidence type="ECO:0000256" key="6">
    <source>
        <dbReference type="ARBA" id="ARBA00024936"/>
    </source>
</evidence>
<dbReference type="NCBIfam" id="TIGR03384">
    <property type="entry name" value="betaine_BetI"/>
    <property type="match status" value="1"/>
</dbReference>
<dbReference type="InterPro" id="IPR036271">
    <property type="entry name" value="Tet_transcr_reg_TetR-rel_C_sf"/>
</dbReference>
<dbReference type="GO" id="GO:0000976">
    <property type="term" value="F:transcription cis-regulatory region binding"/>
    <property type="evidence" value="ECO:0007669"/>
    <property type="project" value="TreeGrafter"/>
</dbReference>
<keyword evidence="4 7" id="KW-0238">DNA-binding</keyword>
<feature type="DNA-binding region" description="H-T-H motif" evidence="7 8">
    <location>
        <begin position="31"/>
        <end position="50"/>
    </location>
</feature>
<dbReference type="InterPro" id="IPR023772">
    <property type="entry name" value="DNA-bd_HTH_TetR-type_CS"/>
</dbReference>
<evidence type="ECO:0000313" key="10">
    <source>
        <dbReference type="EMBL" id="TPW31280.1"/>
    </source>
</evidence>
<dbReference type="PANTHER" id="PTHR30055:SF234">
    <property type="entry name" value="HTH-TYPE TRANSCRIPTIONAL REGULATOR BETI"/>
    <property type="match status" value="1"/>
</dbReference>
<dbReference type="Pfam" id="PF13977">
    <property type="entry name" value="TetR_C_6"/>
    <property type="match status" value="1"/>
</dbReference>
<dbReference type="InterPro" id="IPR050109">
    <property type="entry name" value="HTH-type_TetR-like_transc_reg"/>
</dbReference>
<evidence type="ECO:0000259" key="9">
    <source>
        <dbReference type="PROSITE" id="PS50977"/>
    </source>
</evidence>
<dbReference type="HAMAP" id="MF_00768">
    <property type="entry name" value="HTH_type_BetI"/>
    <property type="match status" value="1"/>
</dbReference>
<proteinExistence type="inferred from homology"/>
<organism evidence="10 11">
    <name type="scientific">Pararhizobium mangrovi</name>
    <dbReference type="NCBI Taxonomy" id="2590452"/>
    <lineage>
        <taxon>Bacteria</taxon>
        <taxon>Pseudomonadati</taxon>
        <taxon>Pseudomonadota</taxon>
        <taxon>Alphaproteobacteria</taxon>
        <taxon>Hyphomicrobiales</taxon>
        <taxon>Rhizobiaceae</taxon>
        <taxon>Rhizobium/Agrobacterium group</taxon>
        <taxon>Pararhizobium</taxon>
    </lineage>
</organism>
<dbReference type="RefSeq" id="WP_141165642.1">
    <property type="nucleotide sequence ID" value="NZ_VHLH01000004.1"/>
</dbReference>
<evidence type="ECO:0000256" key="8">
    <source>
        <dbReference type="PROSITE-ProRule" id="PRU00335"/>
    </source>
</evidence>
<sequence>MPKLGMESVRRRSLVEATISAIHTRGSMDVTMREIATRAGVSLGLAHHYFANKDDLLTSAMRAIMTDYRTQVGEALAGADGPHERVRAIIRASLAQDQFNPEVVSAWLVFYAHAHRSPRARRILSIYTRRLHSNLCHELRQLVGERADGVAAGLAALIDGLYVREGLGTARMADSDAYRLLDSYVSLQIAAGPAKTASAA</sequence>
<comment type="pathway">
    <text evidence="1 7">Amine and polyamine biosynthesis; betaine biosynthesis via choline pathway [regulation].</text>
</comment>
<evidence type="ECO:0000313" key="11">
    <source>
        <dbReference type="Proteomes" id="UP000320314"/>
    </source>
</evidence>
<keyword evidence="2 7" id="KW-0678">Repressor</keyword>
<keyword evidence="11" id="KW-1185">Reference proteome</keyword>
<dbReference type="GO" id="GO:0003700">
    <property type="term" value="F:DNA-binding transcription factor activity"/>
    <property type="evidence" value="ECO:0007669"/>
    <property type="project" value="UniProtKB-UniRule"/>
</dbReference>
<dbReference type="PRINTS" id="PR00455">
    <property type="entry name" value="HTHTETR"/>
</dbReference>
<dbReference type="UniPathway" id="UPA00529"/>
<evidence type="ECO:0000256" key="7">
    <source>
        <dbReference type="HAMAP-Rule" id="MF_00768"/>
    </source>
</evidence>
<dbReference type="EMBL" id="VHLH01000004">
    <property type="protein sequence ID" value="TPW31280.1"/>
    <property type="molecule type" value="Genomic_DNA"/>
</dbReference>
<evidence type="ECO:0000256" key="3">
    <source>
        <dbReference type="ARBA" id="ARBA00023015"/>
    </source>
</evidence>
<dbReference type="NCBIfam" id="NF001978">
    <property type="entry name" value="PRK00767.1"/>
    <property type="match status" value="1"/>
</dbReference>
<evidence type="ECO:0000256" key="2">
    <source>
        <dbReference type="ARBA" id="ARBA00022491"/>
    </source>
</evidence>
<dbReference type="InterPro" id="IPR001647">
    <property type="entry name" value="HTH_TetR"/>
</dbReference>
<dbReference type="SUPFAM" id="SSF48498">
    <property type="entry name" value="Tetracyclin repressor-like, C-terminal domain"/>
    <property type="match status" value="1"/>
</dbReference>
<dbReference type="OrthoDB" id="7618612at2"/>
<dbReference type="GO" id="GO:0045892">
    <property type="term" value="P:negative regulation of DNA-templated transcription"/>
    <property type="evidence" value="ECO:0007669"/>
    <property type="project" value="UniProtKB-UniRule"/>
</dbReference>
<comment type="caution">
    <text evidence="10">The sequence shown here is derived from an EMBL/GenBank/DDBJ whole genome shotgun (WGS) entry which is preliminary data.</text>
</comment>
<dbReference type="Gene3D" id="1.10.357.10">
    <property type="entry name" value="Tetracycline Repressor, domain 2"/>
    <property type="match status" value="1"/>
</dbReference>
<dbReference type="PROSITE" id="PS01081">
    <property type="entry name" value="HTH_TETR_1"/>
    <property type="match status" value="1"/>
</dbReference>
<dbReference type="InterPro" id="IPR017757">
    <property type="entry name" value="Tscrpt_rep_BetI"/>
</dbReference>
<dbReference type="InterPro" id="IPR039538">
    <property type="entry name" value="BetI_C"/>
</dbReference>
<gene>
    <name evidence="7 10" type="primary">betI</name>
    <name evidence="10" type="ORF">FJU11_03525</name>
</gene>
<evidence type="ECO:0000256" key="1">
    <source>
        <dbReference type="ARBA" id="ARBA00004719"/>
    </source>
</evidence>
<name>A0A506UBG2_9HYPH</name>
<dbReference type="AlphaFoldDB" id="A0A506UBG2"/>
<comment type="function">
    <text evidence="6">Repressor involved in the biosynthesis of the osmoprotectant glycine betaine. It represses transcription of the choline transporter BetT and the genes of BetAB involved in the synthesis of glycine betaine.</text>
</comment>
<dbReference type="GO" id="GO:0019285">
    <property type="term" value="P:glycine betaine biosynthetic process from choline"/>
    <property type="evidence" value="ECO:0007669"/>
    <property type="project" value="UniProtKB-UniRule"/>
</dbReference>
<keyword evidence="3 7" id="KW-0805">Transcription regulation</keyword>
<evidence type="ECO:0000256" key="5">
    <source>
        <dbReference type="ARBA" id="ARBA00023163"/>
    </source>
</evidence>
<dbReference type="SUPFAM" id="SSF46689">
    <property type="entry name" value="Homeodomain-like"/>
    <property type="match status" value="1"/>
</dbReference>
<dbReference type="PANTHER" id="PTHR30055">
    <property type="entry name" value="HTH-TYPE TRANSCRIPTIONAL REGULATOR RUTR"/>
    <property type="match status" value="1"/>
</dbReference>
<dbReference type="Pfam" id="PF00440">
    <property type="entry name" value="TetR_N"/>
    <property type="match status" value="1"/>
</dbReference>
<evidence type="ECO:0000256" key="4">
    <source>
        <dbReference type="ARBA" id="ARBA00023125"/>
    </source>
</evidence>
<feature type="domain" description="HTH tetR-type" evidence="9">
    <location>
        <begin position="8"/>
        <end position="68"/>
    </location>
</feature>
<protein>
    <recommendedName>
        <fullName evidence="7">HTH-type transcriptional regulator BetI</fullName>
    </recommendedName>
</protein>
<keyword evidence="5 7" id="KW-0804">Transcription</keyword>